<feature type="binding site" evidence="6">
    <location>
        <position position="52"/>
    </location>
    <ligand>
        <name>substrate</name>
    </ligand>
</feature>
<evidence type="ECO:0000313" key="10">
    <source>
        <dbReference type="Proteomes" id="UP001524547"/>
    </source>
</evidence>
<dbReference type="EMBL" id="JAMZEJ010000001">
    <property type="protein sequence ID" value="MCQ8239460.1"/>
    <property type="molecule type" value="Genomic_DNA"/>
</dbReference>
<feature type="binding site" evidence="6">
    <location>
        <position position="113"/>
    </location>
    <ligand>
        <name>substrate</name>
    </ligand>
</feature>
<keyword evidence="5 6" id="KW-0664">Pyridoxine biosynthesis</keyword>
<comment type="catalytic activity">
    <reaction evidence="6">
        <text>pyridoxine 5'-phosphate + O2 = pyridoxal 5'-phosphate + H2O2</text>
        <dbReference type="Rhea" id="RHEA:15149"/>
        <dbReference type="ChEBI" id="CHEBI:15379"/>
        <dbReference type="ChEBI" id="CHEBI:16240"/>
        <dbReference type="ChEBI" id="CHEBI:58589"/>
        <dbReference type="ChEBI" id="CHEBI:597326"/>
        <dbReference type="EC" id="1.4.3.5"/>
    </reaction>
</comment>
<comment type="similarity">
    <text evidence="1 6">Belongs to the pyridoxamine 5'-phosphate oxidase family.</text>
</comment>
<comment type="caution">
    <text evidence="9">The sequence shown here is derived from an EMBL/GenBank/DDBJ whole genome shotgun (WGS) entry which is preliminary data.</text>
</comment>
<comment type="catalytic activity">
    <reaction evidence="6">
        <text>pyridoxamine 5'-phosphate + O2 + H2O = pyridoxal 5'-phosphate + H2O2 + NH4(+)</text>
        <dbReference type="Rhea" id="RHEA:15817"/>
        <dbReference type="ChEBI" id="CHEBI:15377"/>
        <dbReference type="ChEBI" id="CHEBI:15379"/>
        <dbReference type="ChEBI" id="CHEBI:16240"/>
        <dbReference type="ChEBI" id="CHEBI:28938"/>
        <dbReference type="ChEBI" id="CHEBI:58451"/>
        <dbReference type="ChEBI" id="CHEBI:597326"/>
        <dbReference type="EC" id="1.4.3.5"/>
    </reaction>
</comment>
<evidence type="ECO:0000256" key="5">
    <source>
        <dbReference type="ARBA" id="ARBA00023096"/>
    </source>
</evidence>
<evidence type="ECO:0000256" key="3">
    <source>
        <dbReference type="ARBA" id="ARBA00022643"/>
    </source>
</evidence>
<feature type="binding site" evidence="6">
    <location>
        <position position="109"/>
    </location>
    <ligand>
        <name>substrate</name>
    </ligand>
</feature>
<comment type="cofactor">
    <cofactor evidence="6">
        <name>FMN</name>
        <dbReference type="ChEBI" id="CHEBI:58210"/>
    </cofactor>
    <text evidence="6">Binds 1 FMN per subunit.</text>
</comment>
<feature type="binding site" evidence="6">
    <location>
        <position position="181"/>
    </location>
    <ligand>
        <name>FMN</name>
        <dbReference type="ChEBI" id="CHEBI:58210"/>
    </ligand>
</feature>
<comment type="subunit">
    <text evidence="6">Homodimer.</text>
</comment>
<feature type="binding site" evidence="6">
    <location>
        <begin position="177"/>
        <end position="179"/>
    </location>
    <ligand>
        <name>substrate</name>
    </ligand>
</feature>
<feature type="domain" description="Pyridoxine 5'-phosphate oxidase dimerisation C-terminal" evidence="8">
    <location>
        <begin position="158"/>
        <end position="198"/>
    </location>
</feature>
<keyword evidence="4 6" id="KW-0560">Oxidoreductase</keyword>
<dbReference type="RefSeq" id="WP_422918197.1">
    <property type="nucleotide sequence ID" value="NZ_JAMZEJ010000001.1"/>
</dbReference>
<feature type="binding site" evidence="6">
    <location>
        <position position="68"/>
    </location>
    <ligand>
        <name>FMN</name>
        <dbReference type="ChEBI" id="CHEBI:58210"/>
    </ligand>
</feature>
<dbReference type="Pfam" id="PF10590">
    <property type="entry name" value="PNP_phzG_C"/>
    <property type="match status" value="1"/>
</dbReference>
<dbReference type="InterPro" id="IPR000659">
    <property type="entry name" value="Pyridox_Oxase"/>
</dbReference>
<keyword evidence="2 6" id="KW-0285">Flavoprotein</keyword>
<evidence type="ECO:0000256" key="2">
    <source>
        <dbReference type="ARBA" id="ARBA00022630"/>
    </source>
</evidence>
<gene>
    <name evidence="6 9" type="primary">pdxH</name>
    <name evidence="9" type="ORF">NFI88_01220</name>
</gene>
<feature type="binding site" evidence="6">
    <location>
        <position position="171"/>
    </location>
    <ligand>
        <name>FMN</name>
        <dbReference type="ChEBI" id="CHEBI:58210"/>
    </ligand>
</feature>
<dbReference type="InterPro" id="IPR012349">
    <property type="entry name" value="Split_barrel_FMN-bd"/>
</dbReference>
<evidence type="ECO:0000313" key="9">
    <source>
        <dbReference type="EMBL" id="MCQ8239460.1"/>
    </source>
</evidence>
<dbReference type="Gene3D" id="2.30.110.10">
    <property type="entry name" value="Electron Transport, Fmn-binding Protein, Chain A"/>
    <property type="match status" value="1"/>
</dbReference>
<feature type="binding site" evidence="6">
    <location>
        <position position="117"/>
    </location>
    <ligand>
        <name>substrate</name>
    </ligand>
</feature>
<comment type="function">
    <text evidence="6">Catalyzes the oxidation of either pyridoxine 5'-phosphate (PNP) or pyridoxamine 5'-phosphate (PMP) into pyridoxal 5'-phosphate (PLP).</text>
</comment>
<evidence type="ECO:0000256" key="1">
    <source>
        <dbReference type="ARBA" id="ARBA00007301"/>
    </source>
</evidence>
<feature type="binding site" evidence="6">
    <location>
        <begin position="126"/>
        <end position="127"/>
    </location>
    <ligand>
        <name>FMN</name>
        <dbReference type="ChEBI" id="CHEBI:58210"/>
    </ligand>
</feature>
<accession>A0ABT1VVR4</accession>
<keyword evidence="10" id="KW-1185">Reference proteome</keyword>
<feature type="binding site" evidence="6">
    <location>
        <begin position="62"/>
        <end position="63"/>
    </location>
    <ligand>
        <name>FMN</name>
        <dbReference type="ChEBI" id="CHEBI:58210"/>
    </ligand>
</feature>
<dbReference type="SUPFAM" id="SSF50475">
    <property type="entry name" value="FMN-binding split barrel"/>
    <property type="match status" value="1"/>
</dbReference>
<evidence type="ECO:0000259" key="8">
    <source>
        <dbReference type="Pfam" id="PF10590"/>
    </source>
</evidence>
<reference evidence="9 10" key="1">
    <citation type="submission" date="2022-06" db="EMBL/GenBank/DDBJ databases">
        <title>Rhizosaccharibacter gen. nov. sp. nov. KSS12, endophytic bacteria isolated from sugarcane.</title>
        <authorList>
            <person name="Pitiwittayakul N."/>
        </authorList>
    </citation>
    <scope>NUCLEOTIDE SEQUENCE [LARGE SCALE GENOMIC DNA]</scope>
    <source>
        <strain evidence="9 10">KSS12</strain>
    </source>
</reference>
<dbReference type="Proteomes" id="UP001524547">
    <property type="component" value="Unassembled WGS sequence"/>
</dbReference>
<dbReference type="EC" id="1.4.3.5" evidence="6"/>
<evidence type="ECO:0000256" key="6">
    <source>
        <dbReference type="HAMAP-Rule" id="MF_01629"/>
    </source>
</evidence>
<dbReference type="NCBIfam" id="NF004231">
    <property type="entry name" value="PRK05679.1"/>
    <property type="match status" value="1"/>
</dbReference>
<dbReference type="NCBIfam" id="TIGR00558">
    <property type="entry name" value="pdxH"/>
    <property type="match status" value="1"/>
</dbReference>
<name>A0ABT1VVR4_9PROT</name>
<comment type="pathway">
    <text evidence="6">Cofactor metabolism; pyridoxal 5'-phosphate salvage; pyridoxal 5'-phosphate from pyridoxine 5'-phosphate: step 1/1.</text>
</comment>
<evidence type="ECO:0000256" key="4">
    <source>
        <dbReference type="ARBA" id="ARBA00023002"/>
    </source>
</evidence>
<dbReference type="InterPro" id="IPR019576">
    <property type="entry name" value="Pyridoxamine_oxidase_dimer_C"/>
</dbReference>
<dbReference type="GO" id="GO:0004733">
    <property type="term" value="F:pyridoxamine phosphate oxidase activity"/>
    <property type="evidence" value="ECO:0007669"/>
    <property type="project" value="UniProtKB-EC"/>
</dbReference>
<dbReference type="InterPro" id="IPR019740">
    <property type="entry name" value="Pyridox_Oxase_CS"/>
</dbReference>
<feature type="binding site" evidence="6">
    <location>
        <position position="69"/>
    </location>
    <ligand>
        <name>FMN</name>
        <dbReference type="ChEBI" id="CHEBI:58210"/>
    </ligand>
</feature>
<feature type="domain" description="Pyridoxamine 5'-phosphate oxidase N-terminal" evidence="7">
    <location>
        <begin position="24"/>
        <end position="143"/>
    </location>
</feature>
<dbReference type="PIRSF" id="PIRSF000190">
    <property type="entry name" value="Pyd_amn-ph_oxd"/>
    <property type="match status" value="1"/>
</dbReference>
<keyword evidence="3 6" id="KW-0288">FMN</keyword>
<organism evidence="9 10">
    <name type="scientific">Rhizosaccharibacter radicis</name>
    <dbReference type="NCBI Taxonomy" id="2782605"/>
    <lineage>
        <taxon>Bacteria</taxon>
        <taxon>Pseudomonadati</taxon>
        <taxon>Pseudomonadota</taxon>
        <taxon>Alphaproteobacteria</taxon>
        <taxon>Acetobacterales</taxon>
        <taxon>Acetobacteraceae</taxon>
        <taxon>Rhizosaccharibacter</taxon>
    </lineage>
</organism>
<dbReference type="HAMAP" id="MF_01629">
    <property type="entry name" value="PdxH"/>
    <property type="match status" value="1"/>
</dbReference>
<dbReference type="Pfam" id="PF01243">
    <property type="entry name" value="PNPOx_N"/>
    <property type="match status" value="1"/>
</dbReference>
<comment type="pathway">
    <text evidence="6">Cofactor metabolism; pyridoxal 5'-phosphate salvage; pyridoxal 5'-phosphate from pyridoxamine 5'-phosphate: step 1/1.</text>
</comment>
<dbReference type="PANTHER" id="PTHR10851">
    <property type="entry name" value="PYRIDOXINE-5-PHOSPHATE OXIDASE"/>
    <property type="match status" value="1"/>
</dbReference>
<evidence type="ECO:0000259" key="7">
    <source>
        <dbReference type="Pfam" id="PF01243"/>
    </source>
</evidence>
<sequence>MSDTLPVVDDPIALFEEWLAEAALHEPNDPNAMAVATATPDGRPSVRMLLLKGVDARGFVFYTNTESRKGGELLANDRVALLFHWKSLRRQVRVEGPVRPVTDAEADEYFNSRSRLSRIGALASDQSRPLSERSLLQKRVEELDRLHPGEDVPRPPHWRGFRLVPEVMEFWQDMPYRLHDRLLYRRDGAGWDTTRLYP</sequence>
<protein>
    <recommendedName>
        <fullName evidence="6">Pyridoxine/pyridoxamine 5'-phosphate oxidase</fullName>
        <ecNumber evidence="6">1.4.3.5</ecNumber>
    </recommendedName>
    <alternativeName>
        <fullName evidence="6">PNP/PMP oxidase</fullName>
        <shortName evidence="6">PNPOx</shortName>
    </alternativeName>
    <alternativeName>
        <fullName evidence="6">Pyridoxal 5'-phosphate synthase</fullName>
    </alternativeName>
</protein>
<feature type="binding site" evidence="6">
    <location>
        <position position="91"/>
    </location>
    <ligand>
        <name>FMN</name>
        <dbReference type="ChEBI" id="CHEBI:58210"/>
    </ligand>
</feature>
<feature type="binding site" evidence="6">
    <location>
        <begin position="47"/>
        <end position="52"/>
    </location>
    <ligand>
        <name>FMN</name>
        <dbReference type="ChEBI" id="CHEBI:58210"/>
    </ligand>
</feature>
<dbReference type="PANTHER" id="PTHR10851:SF0">
    <property type="entry name" value="PYRIDOXINE-5'-PHOSPHATE OXIDASE"/>
    <property type="match status" value="1"/>
</dbReference>
<dbReference type="InterPro" id="IPR011576">
    <property type="entry name" value="Pyridox_Oxase_N"/>
</dbReference>
<proteinExistence type="inferred from homology"/>
<dbReference type="PROSITE" id="PS01064">
    <property type="entry name" value="PYRIDOX_OXIDASE"/>
    <property type="match status" value="1"/>
</dbReference>